<evidence type="ECO:0000256" key="1">
    <source>
        <dbReference type="ARBA" id="ARBA00022553"/>
    </source>
</evidence>
<dbReference type="PROSITE" id="PS51343">
    <property type="entry name" value="PII_GLNB_DOM"/>
    <property type="match status" value="1"/>
</dbReference>
<reference evidence="4 5" key="1">
    <citation type="submission" date="2020-07" db="EMBL/GenBank/DDBJ databases">
        <title>Genomic Encyclopedia of Type Strains, Phase IV (KMG-V): Genome sequencing to study the core and pangenomes of soil and plant-associated prokaryotes.</title>
        <authorList>
            <person name="Whitman W."/>
        </authorList>
    </citation>
    <scope>NUCLEOTIDE SEQUENCE [LARGE SCALE GENOMIC DNA]</scope>
    <source>
        <strain evidence="4 5">RH2WT43</strain>
    </source>
</reference>
<dbReference type="SUPFAM" id="SSF54913">
    <property type="entry name" value="GlnB-like"/>
    <property type="match status" value="1"/>
</dbReference>
<dbReference type="InterPro" id="IPR002187">
    <property type="entry name" value="N-reg_PII"/>
</dbReference>
<dbReference type="PROSITE" id="PS00496">
    <property type="entry name" value="PII_GLNB_UMP"/>
    <property type="match status" value="1"/>
</dbReference>
<dbReference type="SMART" id="SM00938">
    <property type="entry name" value="P-II"/>
    <property type="match status" value="1"/>
</dbReference>
<dbReference type="GO" id="GO:0005524">
    <property type="term" value="F:ATP binding"/>
    <property type="evidence" value="ECO:0007669"/>
    <property type="project" value="TreeGrafter"/>
</dbReference>
<dbReference type="AlphaFoldDB" id="A0A839EZD0"/>
<keyword evidence="2" id="KW-0547">Nucleotide-binding</keyword>
<dbReference type="PANTHER" id="PTHR30115:SF20">
    <property type="entry name" value="NITROGEN REGULATORY PROTEIN GLNK"/>
    <property type="match status" value="1"/>
</dbReference>
<protein>
    <submittedName>
        <fullName evidence="4">Nitrogen regulatory protein PII</fullName>
    </submittedName>
</protein>
<accession>A0A839EZD0</accession>
<dbReference type="EMBL" id="JACGXL010000002">
    <property type="protein sequence ID" value="MBA8887706.1"/>
    <property type="molecule type" value="Genomic_DNA"/>
</dbReference>
<proteinExistence type="predicted"/>
<keyword evidence="5" id="KW-1185">Reference proteome</keyword>
<keyword evidence="1 3" id="KW-0597">Phosphoprotein</keyword>
<sequence length="112" mass="12151">MKLVTAIIQPFKLDDVREALARAGAGGVTVTELRGYGRARGHTEIYRGAEYVVDFAAELRVETVVVDERVDAVVDALLEAARTGREHDGQLFVVPLEQATRVRTGEAGDDAL</sequence>
<dbReference type="PANTHER" id="PTHR30115">
    <property type="entry name" value="NITROGEN REGULATORY PROTEIN P-II"/>
    <property type="match status" value="1"/>
</dbReference>
<dbReference type="Proteomes" id="UP000550401">
    <property type="component" value="Unassembled WGS sequence"/>
</dbReference>
<organism evidence="4 5">
    <name type="scientific">Dokdonella fugitiva</name>
    <dbReference type="NCBI Taxonomy" id="328517"/>
    <lineage>
        <taxon>Bacteria</taxon>
        <taxon>Pseudomonadati</taxon>
        <taxon>Pseudomonadota</taxon>
        <taxon>Gammaproteobacteria</taxon>
        <taxon>Lysobacterales</taxon>
        <taxon>Rhodanobacteraceae</taxon>
        <taxon>Dokdonella</taxon>
    </lineage>
</organism>
<evidence type="ECO:0000313" key="4">
    <source>
        <dbReference type="EMBL" id="MBA8887706.1"/>
    </source>
</evidence>
<feature type="modified residue" description="O-UMP-tyrosine" evidence="3">
    <location>
        <position position="51"/>
    </location>
</feature>
<dbReference type="InterPro" id="IPR011322">
    <property type="entry name" value="N-reg_PII-like_a/b"/>
</dbReference>
<gene>
    <name evidence="4" type="ORF">FHW12_001920</name>
</gene>
<dbReference type="InterPro" id="IPR002332">
    <property type="entry name" value="N-reg_PII_urydylation_site"/>
</dbReference>
<dbReference type="Gene3D" id="3.30.70.120">
    <property type="match status" value="1"/>
</dbReference>
<dbReference type="GO" id="GO:0005829">
    <property type="term" value="C:cytosol"/>
    <property type="evidence" value="ECO:0007669"/>
    <property type="project" value="TreeGrafter"/>
</dbReference>
<evidence type="ECO:0000256" key="3">
    <source>
        <dbReference type="PIRSR" id="PIRSR602187-50"/>
    </source>
</evidence>
<evidence type="ECO:0000313" key="5">
    <source>
        <dbReference type="Proteomes" id="UP000550401"/>
    </source>
</evidence>
<dbReference type="Pfam" id="PF00543">
    <property type="entry name" value="P-II"/>
    <property type="match status" value="1"/>
</dbReference>
<name>A0A839EZD0_9GAMM</name>
<dbReference type="PRINTS" id="PR00340">
    <property type="entry name" value="PIIGLNB"/>
</dbReference>
<comment type="caution">
    <text evidence="4">The sequence shown here is derived from an EMBL/GenBank/DDBJ whole genome shotgun (WGS) entry which is preliminary data.</text>
</comment>
<dbReference type="RefSeq" id="WP_182530752.1">
    <property type="nucleotide sequence ID" value="NZ_JACGXL010000002.1"/>
</dbReference>
<dbReference type="InterPro" id="IPR015867">
    <property type="entry name" value="N-reg_PII/ATP_PRibTrfase_C"/>
</dbReference>
<evidence type="ECO:0000256" key="2">
    <source>
        <dbReference type="ARBA" id="ARBA00022741"/>
    </source>
</evidence>
<dbReference type="GO" id="GO:0006808">
    <property type="term" value="P:regulation of nitrogen utilization"/>
    <property type="evidence" value="ECO:0007669"/>
    <property type="project" value="InterPro"/>
</dbReference>
<dbReference type="GO" id="GO:0030234">
    <property type="term" value="F:enzyme regulator activity"/>
    <property type="evidence" value="ECO:0007669"/>
    <property type="project" value="InterPro"/>
</dbReference>